<feature type="region of interest" description="Disordered" evidence="9">
    <location>
        <begin position="1"/>
        <end position="69"/>
    </location>
</feature>
<dbReference type="STRING" id="40149.A0A0E0DDB8"/>
<evidence type="ECO:0000256" key="10">
    <source>
        <dbReference type="SAM" id="Phobius"/>
    </source>
</evidence>
<comment type="subcellular location">
    <subcellularLocation>
        <location evidence="3">Membrane</location>
        <topology evidence="3">Multi-pass membrane protein</topology>
    </subcellularLocation>
    <subcellularLocation>
        <location evidence="2">Plastid</location>
        <location evidence="2">Chloroplast envelope</location>
    </subcellularLocation>
</comment>
<dbReference type="Gene3D" id="1.20.1530.20">
    <property type="match status" value="2"/>
</dbReference>
<dbReference type="AlphaFoldDB" id="A0A0E0DDB8"/>
<sequence>MKKAERKKQKLVQSSDDKDEEQERKPKIEFAPNSSPFPDPWSLTRSPVSDARQEDAPPPPIRRGDADVPCARAAAAAAAAKPARLRVVPPRRRWSPVTRRRLAASFGWRRRASYPIHPAPCRRPQEAETPKSQLPTAKADRSTSDAMPLLRRLPAAPHRTPIHHDQHLHLFNTHNTRNRGEKVQYDRATISSLPVTCLRIRYSSNNPVRHLRGIPSSRCHAAADPAPSKIPGGGSGALEAGVVGWRDLLLQVGEVLSLGFPVWVASACAVALWRPPAFLWVSPMAQIVGISFTMLGMGMTLTLDDLKTALLMPKELAAGFLLQYSVMPLSGFLISKLLNLPTYYAAGLILVSCCPGVLNSSSDIQTGGTICCSRSNGIVVLAPVLLGALLNQYCNGLVQLVSPLMPFIAVATVAVLCGNAIAQNASAILSSGLQVVMSVCWLHASGFFFGYVLSRTIGIDISSSRTISIEVGMQNSVLGVVLASKHFGNPLTAVPCAVSSVCHSVYGSLLAGIWRSLPPNDKGHVVAIHGGESPAASAVLAVAYARRCFAGVLLSSSTGDRGDGVARSCSRRLKNVRHSGKAACELSRRRAPADEDRELLRPSTFHRRSPPSIRLLTPPVLRRYFASLPSIPAAYVDSINSPVIAQQPPAPATGGGGAAARPPLVFVHGSFHAAWCWAEHWLPFFSRAGFPCYALSLRAQGESSVPPEKVAGTLETHTGDIADFIRKEVSLPPVLIGHSFGGLIVQQYISCLGELLHPKLAGAVLVCSVPPSGNSGLVWRYLLTKPVAAIKVTLSLAAKRFANSLSLCKETFFSPEMDDDLVQRYQGLMKDSSKLPLFDLRKLNASLPVASVPNNTVNILVVGASSDFIVDAEGLSETARFYNVQPVCIEGIAHDMMLDCSWDKGAGIILSI</sequence>
<evidence type="ECO:0000259" key="11">
    <source>
        <dbReference type="Pfam" id="PF12697"/>
    </source>
</evidence>
<comment type="function">
    <text evidence="1">May function as sodium-coupled metabolite transporter across the chloroplast envelope.</text>
</comment>
<feature type="region of interest" description="Disordered" evidence="9">
    <location>
        <begin position="117"/>
        <end position="145"/>
    </location>
</feature>
<comment type="similarity">
    <text evidence="4">Belongs to the bile acid:sodium symporter (BASS) (TC 2.A.28) family.</text>
</comment>
<evidence type="ECO:0000313" key="13">
    <source>
        <dbReference type="Proteomes" id="UP000008021"/>
    </source>
</evidence>
<dbReference type="EnsemblPlants" id="OMERI04G09280.1">
    <property type="protein sequence ID" value="OMERI04G09280.1"/>
    <property type="gene ID" value="OMERI04G09280"/>
</dbReference>
<dbReference type="HOGENOM" id="CLU_006908_0_0_1"/>
<keyword evidence="6" id="KW-0809">Transit peptide</keyword>
<dbReference type="InterPro" id="IPR000073">
    <property type="entry name" value="AB_hydrolase_1"/>
</dbReference>
<dbReference type="InterPro" id="IPR002657">
    <property type="entry name" value="BilAc:Na_symport/Acr3"/>
</dbReference>
<proteinExistence type="inferred from homology"/>
<name>A0A0E0DDB8_9ORYZ</name>
<keyword evidence="5 10" id="KW-0812">Transmembrane</keyword>
<dbReference type="PANTHER" id="PTHR10361:SF28">
    <property type="entry name" value="P3 PROTEIN-RELATED"/>
    <property type="match status" value="1"/>
</dbReference>
<evidence type="ECO:0000256" key="5">
    <source>
        <dbReference type="ARBA" id="ARBA00022692"/>
    </source>
</evidence>
<dbReference type="Pfam" id="PF01758">
    <property type="entry name" value="SBF"/>
    <property type="match status" value="1"/>
</dbReference>
<evidence type="ECO:0000313" key="12">
    <source>
        <dbReference type="EnsemblPlants" id="OMERI04G09280.1"/>
    </source>
</evidence>
<dbReference type="InterPro" id="IPR029058">
    <property type="entry name" value="AB_hydrolase_fold"/>
</dbReference>
<dbReference type="SUPFAM" id="SSF53474">
    <property type="entry name" value="alpha/beta-Hydrolases"/>
    <property type="match status" value="1"/>
</dbReference>
<dbReference type="Proteomes" id="UP000008021">
    <property type="component" value="Chromosome 4"/>
</dbReference>
<feature type="transmembrane region" description="Helical" evidence="10">
    <location>
        <begin position="404"/>
        <end position="422"/>
    </location>
</feature>
<feature type="transmembrane region" description="Helical" evidence="10">
    <location>
        <begin position="279"/>
        <end position="303"/>
    </location>
</feature>
<dbReference type="Gramene" id="OMERI04G09280.1">
    <property type="protein sequence ID" value="OMERI04G09280.1"/>
    <property type="gene ID" value="OMERI04G09280"/>
</dbReference>
<feature type="compositionally biased region" description="Basic residues" evidence="9">
    <location>
        <begin position="1"/>
        <end position="10"/>
    </location>
</feature>
<feature type="domain" description="AB hydrolase-1" evidence="11">
    <location>
        <begin position="664"/>
        <end position="898"/>
    </location>
</feature>
<feature type="transmembrane region" description="Helical" evidence="10">
    <location>
        <begin position="340"/>
        <end position="358"/>
    </location>
</feature>
<evidence type="ECO:0000256" key="7">
    <source>
        <dbReference type="ARBA" id="ARBA00022989"/>
    </source>
</evidence>
<keyword evidence="7 10" id="KW-1133">Transmembrane helix</keyword>
<keyword evidence="8 10" id="KW-0472">Membrane</keyword>
<evidence type="ECO:0000256" key="2">
    <source>
        <dbReference type="ARBA" id="ARBA00004119"/>
    </source>
</evidence>
<reference evidence="12" key="2">
    <citation type="submission" date="2018-05" db="EMBL/GenBank/DDBJ databases">
        <title>OmerRS3 (Oryza meridionalis Reference Sequence Version 3).</title>
        <authorList>
            <person name="Zhang J."/>
            <person name="Kudrna D."/>
            <person name="Lee S."/>
            <person name="Talag J."/>
            <person name="Welchert J."/>
            <person name="Wing R.A."/>
        </authorList>
    </citation>
    <scope>NUCLEOTIDE SEQUENCE [LARGE SCALE GENOMIC DNA]</scope>
    <source>
        <strain evidence="12">cv. OR44</strain>
    </source>
</reference>
<reference evidence="12" key="1">
    <citation type="submission" date="2015-04" db="UniProtKB">
        <authorList>
            <consortium name="EnsemblPlants"/>
        </authorList>
    </citation>
    <scope>IDENTIFICATION</scope>
</reference>
<dbReference type="PANTHER" id="PTHR10361">
    <property type="entry name" value="SODIUM-BILE ACID COTRANSPORTER"/>
    <property type="match status" value="1"/>
</dbReference>
<dbReference type="GO" id="GO:0016020">
    <property type="term" value="C:membrane"/>
    <property type="evidence" value="ECO:0007669"/>
    <property type="project" value="UniProtKB-SubCell"/>
</dbReference>
<keyword evidence="13" id="KW-1185">Reference proteome</keyword>
<evidence type="ECO:0000256" key="6">
    <source>
        <dbReference type="ARBA" id="ARBA00022946"/>
    </source>
</evidence>
<dbReference type="InterPro" id="IPR004710">
    <property type="entry name" value="Bilac:Na_transpt"/>
</dbReference>
<dbReference type="Pfam" id="PF12697">
    <property type="entry name" value="Abhydrolase_6"/>
    <property type="match status" value="1"/>
</dbReference>
<feature type="transmembrane region" description="Helical" evidence="10">
    <location>
        <begin position="378"/>
        <end position="398"/>
    </location>
</feature>
<dbReference type="Gene3D" id="3.40.50.1820">
    <property type="entry name" value="alpha/beta hydrolase"/>
    <property type="match status" value="1"/>
</dbReference>
<evidence type="ECO:0000256" key="8">
    <source>
        <dbReference type="ARBA" id="ARBA00023136"/>
    </source>
</evidence>
<protein>
    <recommendedName>
        <fullName evidence="11">AB hydrolase-1 domain-containing protein</fullName>
    </recommendedName>
</protein>
<evidence type="ECO:0000256" key="9">
    <source>
        <dbReference type="SAM" id="MobiDB-lite"/>
    </source>
</evidence>
<organism evidence="12">
    <name type="scientific">Oryza meridionalis</name>
    <dbReference type="NCBI Taxonomy" id="40149"/>
    <lineage>
        <taxon>Eukaryota</taxon>
        <taxon>Viridiplantae</taxon>
        <taxon>Streptophyta</taxon>
        <taxon>Embryophyta</taxon>
        <taxon>Tracheophyta</taxon>
        <taxon>Spermatophyta</taxon>
        <taxon>Magnoliopsida</taxon>
        <taxon>Liliopsida</taxon>
        <taxon>Poales</taxon>
        <taxon>Poaceae</taxon>
        <taxon>BOP clade</taxon>
        <taxon>Oryzoideae</taxon>
        <taxon>Oryzeae</taxon>
        <taxon>Oryzinae</taxon>
        <taxon>Oryza</taxon>
    </lineage>
</organism>
<evidence type="ECO:0000256" key="1">
    <source>
        <dbReference type="ARBA" id="ARBA00003198"/>
    </source>
</evidence>
<evidence type="ECO:0000256" key="3">
    <source>
        <dbReference type="ARBA" id="ARBA00004141"/>
    </source>
</evidence>
<dbReference type="GO" id="GO:0009941">
    <property type="term" value="C:chloroplast envelope"/>
    <property type="evidence" value="ECO:0007669"/>
    <property type="project" value="UniProtKB-SubCell"/>
</dbReference>
<dbReference type="InterPro" id="IPR038770">
    <property type="entry name" value="Na+/solute_symporter_sf"/>
</dbReference>
<accession>A0A0E0DDB8</accession>
<feature type="transmembrane region" description="Helical" evidence="10">
    <location>
        <begin position="434"/>
        <end position="453"/>
    </location>
</feature>
<evidence type="ECO:0000256" key="4">
    <source>
        <dbReference type="ARBA" id="ARBA00006528"/>
    </source>
</evidence>